<gene>
    <name evidence="10" type="primary">trpF</name>
    <name evidence="12" type="ORF">AB4X21_00710</name>
</gene>
<evidence type="ECO:0000259" key="11">
    <source>
        <dbReference type="Pfam" id="PF00697"/>
    </source>
</evidence>
<dbReference type="FunFam" id="3.20.20.70:FF:000075">
    <property type="entry name" value="Tryptophan biosynthesis protein TRP1"/>
    <property type="match status" value="1"/>
</dbReference>
<evidence type="ECO:0000256" key="4">
    <source>
        <dbReference type="ARBA" id="ARBA00012572"/>
    </source>
</evidence>
<evidence type="ECO:0000256" key="5">
    <source>
        <dbReference type="ARBA" id="ARBA00022272"/>
    </source>
</evidence>
<dbReference type="AlphaFoldDB" id="A0AB39LC84"/>
<dbReference type="Gene3D" id="3.20.20.70">
    <property type="entry name" value="Aldolase class I"/>
    <property type="match status" value="1"/>
</dbReference>
<evidence type="ECO:0000256" key="1">
    <source>
        <dbReference type="ARBA" id="ARBA00001164"/>
    </source>
</evidence>
<dbReference type="RefSeq" id="WP_369088001.1">
    <property type="nucleotide sequence ID" value="NZ_CP163380.1"/>
</dbReference>
<evidence type="ECO:0000256" key="10">
    <source>
        <dbReference type="HAMAP-Rule" id="MF_00135"/>
    </source>
</evidence>
<proteinExistence type="inferred from homology"/>
<evidence type="ECO:0000313" key="12">
    <source>
        <dbReference type="EMBL" id="XDP49979.1"/>
    </source>
</evidence>
<organism evidence="12">
    <name type="scientific">Streptococcus sp. CP1998</name>
    <dbReference type="NCBI Taxonomy" id="3238303"/>
    <lineage>
        <taxon>Bacteria</taxon>
        <taxon>Bacillati</taxon>
        <taxon>Bacillota</taxon>
        <taxon>Bacilli</taxon>
        <taxon>Lactobacillales</taxon>
        <taxon>Streptococcaceae</taxon>
        <taxon>Streptococcus</taxon>
    </lineage>
</organism>
<dbReference type="SUPFAM" id="SSF51366">
    <property type="entry name" value="Ribulose-phoshate binding barrel"/>
    <property type="match status" value="1"/>
</dbReference>
<dbReference type="GO" id="GO:0004640">
    <property type="term" value="F:phosphoribosylanthranilate isomerase activity"/>
    <property type="evidence" value="ECO:0007669"/>
    <property type="project" value="UniProtKB-UniRule"/>
</dbReference>
<evidence type="ECO:0000256" key="8">
    <source>
        <dbReference type="ARBA" id="ARBA00023141"/>
    </source>
</evidence>
<dbReference type="InterPro" id="IPR013785">
    <property type="entry name" value="Aldolase_TIM"/>
</dbReference>
<dbReference type="NCBIfam" id="NF002300">
    <property type="entry name" value="PRK01222.1-7"/>
    <property type="match status" value="1"/>
</dbReference>
<accession>A0AB39LC84</accession>
<dbReference type="InterPro" id="IPR001240">
    <property type="entry name" value="PRAI_dom"/>
</dbReference>
<dbReference type="EC" id="5.3.1.24" evidence="4 10"/>
<evidence type="ECO:0000256" key="3">
    <source>
        <dbReference type="ARBA" id="ARBA00007571"/>
    </source>
</evidence>
<evidence type="ECO:0000256" key="6">
    <source>
        <dbReference type="ARBA" id="ARBA00022605"/>
    </source>
</evidence>
<feature type="domain" description="N-(5'phosphoribosyl) anthranilate isomerase (PRAI)" evidence="11">
    <location>
        <begin position="4"/>
        <end position="189"/>
    </location>
</feature>
<keyword evidence="7 10" id="KW-0822">Tryptophan biosynthesis</keyword>
<dbReference type="EMBL" id="CP163380">
    <property type="protein sequence ID" value="XDP49979.1"/>
    <property type="molecule type" value="Genomic_DNA"/>
</dbReference>
<sequence length="195" mass="21238">MTKVKICGLSTPEAVKTAVEAGADYIGFVFAPSKRQVTLEQARQLATGIPKGVQKVGVFVSPQREEVEQACQVVGLDLIQVHGPIDDNILQDLPQQTIRAVQVGKDATLPETSADYLLFDAPVAGSGQTFNWQELESQNVTKPFFIAGGLTEDNVADAIRFFHPYAVDVSSGVETNGIKDQEKIKRFIERVKHGI</sequence>
<dbReference type="Pfam" id="PF00697">
    <property type="entry name" value="PRAI"/>
    <property type="match status" value="1"/>
</dbReference>
<keyword evidence="6 10" id="KW-0028">Amino-acid biosynthesis</keyword>
<dbReference type="InterPro" id="IPR011060">
    <property type="entry name" value="RibuloseP-bd_barrel"/>
</dbReference>
<evidence type="ECO:0000256" key="7">
    <source>
        <dbReference type="ARBA" id="ARBA00022822"/>
    </source>
</evidence>
<protein>
    <recommendedName>
        <fullName evidence="5 10">N-(5'-phosphoribosyl)anthranilate isomerase</fullName>
        <shortName evidence="10">PRAI</shortName>
        <ecNumber evidence="4 10">5.3.1.24</ecNumber>
    </recommendedName>
</protein>
<dbReference type="HAMAP" id="MF_00135">
    <property type="entry name" value="PRAI"/>
    <property type="match status" value="1"/>
</dbReference>
<evidence type="ECO:0000256" key="9">
    <source>
        <dbReference type="ARBA" id="ARBA00023235"/>
    </source>
</evidence>
<comment type="similarity">
    <text evidence="3 10">Belongs to the TrpF family.</text>
</comment>
<dbReference type="GO" id="GO:0000162">
    <property type="term" value="P:L-tryptophan biosynthetic process"/>
    <property type="evidence" value="ECO:0007669"/>
    <property type="project" value="UniProtKB-UniRule"/>
</dbReference>
<name>A0AB39LC84_9STRE</name>
<dbReference type="PANTHER" id="PTHR42894:SF1">
    <property type="entry name" value="N-(5'-PHOSPHORIBOSYL)ANTHRANILATE ISOMERASE"/>
    <property type="match status" value="1"/>
</dbReference>
<comment type="pathway">
    <text evidence="2 10">Amino-acid biosynthesis; L-tryptophan biosynthesis; L-tryptophan from chorismate: step 3/5.</text>
</comment>
<dbReference type="InterPro" id="IPR044643">
    <property type="entry name" value="TrpF_fam"/>
</dbReference>
<keyword evidence="9 10" id="KW-0413">Isomerase</keyword>
<reference evidence="12" key="1">
    <citation type="submission" date="2024-07" db="EMBL/GenBank/DDBJ databases">
        <authorList>
            <person name="Li G."/>
        </authorList>
    </citation>
    <scope>NUCLEOTIDE SEQUENCE</scope>
    <source>
        <strain evidence="12">CP1998</strain>
    </source>
</reference>
<comment type="catalytic activity">
    <reaction evidence="1 10">
        <text>N-(5-phospho-beta-D-ribosyl)anthranilate = 1-(2-carboxyphenylamino)-1-deoxy-D-ribulose 5-phosphate</text>
        <dbReference type="Rhea" id="RHEA:21540"/>
        <dbReference type="ChEBI" id="CHEBI:18277"/>
        <dbReference type="ChEBI" id="CHEBI:58613"/>
        <dbReference type="EC" id="5.3.1.24"/>
    </reaction>
</comment>
<keyword evidence="8 10" id="KW-0057">Aromatic amino acid biosynthesis</keyword>
<dbReference type="PANTHER" id="PTHR42894">
    <property type="entry name" value="N-(5'-PHOSPHORIBOSYL)ANTHRANILATE ISOMERASE"/>
    <property type="match status" value="1"/>
</dbReference>
<dbReference type="CDD" id="cd00405">
    <property type="entry name" value="PRAI"/>
    <property type="match status" value="1"/>
</dbReference>
<evidence type="ECO:0000256" key="2">
    <source>
        <dbReference type="ARBA" id="ARBA00004664"/>
    </source>
</evidence>